<evidence type="ECO:0000256" key="2">
    <source>
        <dbReference type="ARBA" id="ARBA00022747"/>
    </source>
</evidence>
<dbReference type="RefSeq" id="WP_208033377.1">
    <property type="nucleotide sequence ID" value="NZ_CP071839.1"/>
</dbReference>
<dbReference type="InterPro" id="IPR000055">
    <property type="entry name" value="Restrct_endonuc_typeI_TRD"/>
</dbReference>
<proteinExistence type="inferred from homology"/>
<name>A0ABX7TYT3_STRCY</name>
<dbReference type="Pfam" id="PF01420">
    <property type="entry name" value="Methylase_S"/>
    <property type="match status" value="1"/>
</dbReference>
<sequence length="428" mass="46573">MPNKAGNSGNAAERAIRRALVEQGVVECVVALPDRLFSGTSVPVCVWLLRHPADAGNHVLFLDARDLGVMRRGGRRVLAYDDVQAVLDSYLALSPWEGPARPDDSPPATVPSARVDREALRRNDYSLNPIDHIGRSSAPDSGAAGTAEAEAWAEVSWLRERCADLDERTVGLRAELETDRGRQAPRRRATLAALCEIQTGPSHALPAPQDRTPYGVVPVVFPRHLRDGRVTDSVDERVSPELAERLTRYRLAPGDIVCIRSGAMGPPAMVRGDQTGWLMSSNVIRLRCRQDAGVLPHYLLAVLSRPDAVNWIRDRAAATAAPFITKDALGRQEVLLPPLDVQQEIAELLMLLGERSDAHRELAAAITHARGLLLDQLTSASPSSRDSERKSRSRPPQTPRACPGPSPGRSGFWSSCSSPCWSPCVLPL</sequence>
<dbReference type="Gene3D" id="3.90.220.20">
    <property type="entry name" value="DNA methylase specificity domains"/>
    <property type="match status" value="1"/>
</dbReference>
<keyword evidence="8" id="KW-1185">Reference proteome</keyword>
<evidence type="ECO:0000256" key="1">
    <source>
        <dbReference type="ARBA" id="ARBA00010923"/>
    </source>
</evidence>
<feature type="compositionally biased region" description="Pro residues" evidence="4">
    <location>
        <begin position="396"/>
        <end position="406"/>
    </location>
</feature>
<feature type="region of interest" description="Disordered" evidence="4">
    <location>
        <begin position="97"/>
        <end position="116"/>
    </location>
</feature>
<accession>A0ABX7TYT3</accession>
<keyword evidence="2" id="KW-0680">Restriction system</keyword>
<feature type="domain" description="DNA methylase adenine-specific" evidence="6">
    <location>
        <begin position="10"/>
        <end position="135"/>
    </location>
</feature>
<comment type="similarity">
    <text evidence="1">Belongs to the type-I restriction system S methylase family.</text>
</comment>
<dbReference type="Proteomes" id="UP000663908">
    <property type="component" value="Chromosome"/>
</dbReference>
<feature type="region of interest" description="Disordered" evidence="4">
    <location>
        <begin position="378"/>
        <end position="417"/>
    </location>
</feature>
<keyword evidence="7" id="KW-0808">Transferase</keyword>
<protein>
    <submittedName>
        <fullName evidence="7">N-6 DNA Methylase</fullName>
    </submittedName>
</protein>
<gene>
    <name evidence="7" type="ORF">S1361_21130</name>
</gene>
<feature type="domain" description="Type I restriction modification DNA specificity" evidence="5">
    <location>
        <begin position="194"/>
        <end position="366"/>
    </location>
</feature>
<dbReference type="Pfam" id="PF02384">
    <property type="entry name" value="N6_Mtase"/>
    <property type="match status" value="1"/>
</dbReference>
<dbReference type="GO" id="GO:0008168">
    <property type="term" value="F:methyltransferase activity"/>
    <property type="evidence" value="ECO:0007669"/>
    <property type="project" value="UniProtKB-KW"/>
</dbReference>
<dbReference type="InterPro" id="IPR003356">
    <property type="entry name" value="DNA_methylase_A-5"/>
</dbReference>
<dbReference type="InterPro" id="IPR052021">
    <property type="entry name" value="Type-I_RS_S_subunit"/>
</dbReference>
<evidence type="ECO:0000313" key="8">
    <source>
        <dbReference type="Proteomes" id="UP000663908"/>
    </source>
</evidence>
<dbReference type="GO" id="GO:0032259">
    <property type="term" value="P:methylation"/>
    <property type="evidence" value="ECO:0007669"/>
    <property type="project" value="UniProtKB-KW"/>
</dbReference>
<dbReference type="InterPro" id="IPR029063">
    <property type="entry name" value="SAM-dependent_MTases_sf"/>
</dbReference>
<organism evidence="7 8">
    <name type="scientific">Streptomyces cyanogenus</name>
    <dbReference type="NCBI Taxonomy" id="80860"/>
    <lineage>
        <taxon>Bacteria</taxon>
        <taxon>Bacillati</taxon>
        <taxon>Actinomycetota</taxon>
        <taxon>Actinomycetes</taxon>
        <taxon>Kitasatosporales</taxon>
        <taxon>Streptomycetaceae</taxon>
        <taxon>Streptomyces</taxon>
    </lineage>
</organism>
<reference evidence="7 8" key="1">
    <citation type="submission" date="2021-03" db="EMBL/GenBank/DDBJ databases">
        <title>Complete genome sequence of Streptomyces cyanogenus S136, producer of anticancer angucycline landomycin A.</title>
        <authorList>
            <person name="Hrab P."/>
            <person name="Ruckert C."/>
            <person name="Busche T."/>
            <person name="Ostash I."/>
            <person name="Kalinowski J."/>
            <person name="Fedorenko V."/>
            <person name="Yushchuk O."/>
            <person name="Ostash B."/>
        </authorList>
    </citation>
    <scope>NUCLEOTIDE SEQUENCE [LARGE SCALE GENOMIC DNA]</scope>
    <source>
        <strain evidence="7 8">S136</strain>
    </source>
</reference>
<evidence type="ECO:0000259" key="5">
    <source>
        <dbReference type="Pfam" id="PF01420"/>
    </source>
</evidence>
<dbReference type="EMBL" id="CP071839">
    <property type="protein sequence ID" value="QTD99854.1"/>
    <property type="molecule type" value="Genomic_DNA"/>
</dbReference>
<evidence type="ECO:0000256" key="4">
    <source>
        <dbReference type="SAM" id="MobiDB-lite"/>
    </source>
</evidence>
<evidence type="ECO:0000256" key="3">
    <source>
        <dbReference type="ARBA" id="ARBA00023125"/>
    </source>
</evidence>
<dbReference type="SUPFAM" id="SSF53335">
    <property type="entry name" value="S-adenosyl-L-methionine-dependent methyltransferases"/>
    <property type="match status" value="1"/>
</dbReference>
<evidence type="ECO:0000259" key="6">
    <source>
        <dbReference type="Pfam" id="PF02384"/>
    </source>
</evidence>
<dbReference type="Gene3D" id="3.40.50.150">
    <property type="entry name" value="Vaccinia Virus protein VP39"/>
    <property type="match status" value="1"/>
</dbReference>
<dbReference type="InterPro" id="IPR044946">
    <property type="entry name" value="Restrct_endonuc_typeI_TRD_sf"/>
</dbReference>
<keyword evidence="3" id="KW-0238">DNA-binding</keyword>
<dbReference type="SUPFAM" id="SSF116734">
    <property type="entry name" value="DNA methylase specificity domain"/>
    <property type="match status" value="1"/>
</dbReference>
<evidence type="ECO:0000313" key="7">
    <source>
        <dbReference type="EMBL" id="QTD99854.1"/>
    </source>
</evidence>
<dbReference type="PANTHER" id="PTHR30408">
    <property type="entry name" value="TYPE-1 RESTRICTION ENZYME ECOKI SPECIFICITY PROTEIN"/>
    <property type="match status" value="1"/>
</dbReference>
<dbReference type="PANTHER" id="PTHR30408:SF13">
    <property type="entry name" value="TYPE I RESTRICTION ENZYME HINDI SPECIFICITY SUBUNIT"/>
    <property type="match status" value="1"/>
</dbReference>
<keyword evidence="7" id="KW-0489">Methyltransferase</keyword>
<feature type="compositionally biased region" description="Low complexity" evidence="4">
    <location>
        <begin position="407"/>
        <end position="417"/>
    </location>
</feature>